<dbReference type="AlphaFoldDB" id="A0A8J4T1M5"/>
<evidence type="ECO:0000256" key="5">
    <source>
        <dbReference type="ARBA" id="ARBA00023163"/>
    </source>
</evidence>
<dbReference type="InterPro" id="IPR036638">
    <property type="entry name" value="HLH_DNA-bd_sf"/>
</dbReference>
<protein>
    <submittedName>
        <fullName evidence="9">Microphthalmia-associated transcription factor</fullName>
    </submittedName>
</protein>
<keyword evidence="6" id="KW-0539">Nucleus</keyword>
<dbReference type="GO" id="GO:0000978">
    <property type="term" value="F:RNA polymerase II cis-regulatory region sequence-specific DNA binding"/>
    <property type="evidence" value="ECO:0007669"/>
    <property type="project" value="TreeGrafter"/>
</dbReference>
<reference evidence="9" key="1">
    <citation type="submission" date="2019-05" db="EMBL/GenBank/DDBJ databases">
        <title>Annotation for the trematode Paragonimus heterotremus.</title>
        <authorList>
            <person name="Choi Y.-J."/>
        </authorList>
    </citation>
    <scope>NUCLEOTIDE SEQUENCE</scope>
    <source>
        <strain evidence="9">LC</strain>
    </source>
</reference>
<comment type="caution">
    <text evidence="9">The sequence shown here is derived from an EMBL/GenBank/DDBJ whole genome shotgun (WGS) entry which is preliminary data.</text>
</comment>
<accession>A0A8J4T1M5</accession>
<dbReference type="PANTHER" id="PTHR45776">
    <property type="entry name" value="MIP04163P"/>
    <property type="match status" value="1"/>
</dbReference>
<dbReference type="PROSITE" id="PS50888">
    <property type="entry name" value="BHLH"/>
    <property type="match status" value="1"/>
</dbReference>
<feature type="compositionally biased region" description="Low complexity" evidence="7">
    <location>
        <begin position="290"/>
        <end position="299"/>
    </location>
</feature>
<evidence type="ECO:0000259" key="8">
    <source>
        <dbReference type="PROSITE" id="PS50888"/>
    </source>
</evidence>
<keyword evidence="10" id="KW-1185">Reference proteome</keyword>
<dbReference type="PANTHER" id="PTHR45776:SF2">
    <property type="entry name" value="MIP04163P"/>
    <property type="match status" value="1"/>
</dbReference>
<evidence type="ECO:0000313" key="9">
    <source>
        <dbReference type="EMBL" id="KAF5403886.1"/>
    </source>
</evidence>
<evidence type="ECO:0000256" key="1">
    <source>
        <dbReference type="ARBA" id="ARBA00004123"/>
    </source>
</evidence>
<feature type="region of interest" description="Disordered" evidence="7">
    <location>
        <begin position="285"/>
        <end position="327"/>
    </location>
</feature>
<gene>
    <name evidence="9" type="ORF">PHET_02653</name>
</gene>
<dbReference type="SUPFAM" id="SSF47459">
    <property type="entry name" value="HLH, helix-loop-helix DNA-binding domain"/>
    <property type="match status" value="1"/>
</dbReference>
<feature type="compositionally biased region" description="Polar residues" evidence="7">
    <location>
        <begin position="300"/>
        <end position="327"/>
    </location>
</feature>
<comment type="subcellular location">
    <subcellularLocation>
        <location evidence="1">Nucleus</location>
    </subcellularLocation>
</comment>
<dbReference type="Pfam" id="PF00010">
    <property type="entry name" value="HLH"/>
    <property type="match status" value="1"/>
</dbReference>
<evidence type="ECO:0000256" key="6">
    <source>
        <dbReference type="ARBA" id="ARBA00023242"/>
    </source>
</evidence>
<keyword evidence="5" id="KW-0804">Transcription</keyword>
<keyword evidence="3" id="KW-0805">Transcription regulation</keyword>
<evidence type="ECO:0000313" key="10">
    <source>
        <dbReference type="Proteomes" id="UP000748531"/>
    </source>
</evidence>
<feature type="region of interest" description="Disordered" evidence="7">
    <location>
        <begin position="65"/>
        <end position="110"/>
    </location>
</feature>
<dbReference type="GO" id="GO:0000981">
    <property type="term" value="F:DNA-binding transcription factor activity, RNA polymerase II-specific"/>
    <property type="evidence" value="ECO:0007669"/>
    <property type="project" value="TreeGrafter"/>
</dbReference>
<dbReference type="Proteomes" id="UP000748531">
    <property type="component" value="Unassembled WGS sequence"/>
</dbReference>
<dbReference type="Gene3D" id="4.10.280.10">
    <property type="entry name" value="Helix-loop-helix DNA-binding domain"/>
    <property type="match status" value="1"/>
</dbReference>
<proteinExistence type="inferred from homology"/>
<dbReference type="EMBL" id="LUCH01000993">
    <property type="protein sequence ID" value="KAF5403886.1"/>
    <property type="molecule type" value="Genomic_DNA"/>
</dbReference>
<evidence type="ECO:0000256" key="2">
    <source>
        <dbReference type="ARBA" id="ARBA00008289"/>
    </source>
</evidence>
<evidence type="ECO:0000256" key="3">
    <source>
        <dbReference type="ARBA" id="ARBA00023015"/>
    </source>
</evidence>
<comment type="similarity">
    <text evidence="2">Belongs to the MiT/TFE family.</text>
</comment>
<dbReference type="GO" id="GO:0046983">
    <property type="term" value="F:protein dimerization activity"/>
    <property type="evidence" value="ECO:0007669"/>
    <property type="project" value="InterPro"/>
</dbReference>
<keyword evidence="4" id="KW-0238">DNA-binding</keyword>
<feature type="domain" description="BHLH" evidence="8">
    <location>
        <begin position="343"/>
        <end position="398"/>
    </location>
</feature>
<evidence type="ECO:0000256" key="7">
    <source>
        <dbReference type="SAM" id="MobiDB-lite"/>
    </source>
</evidence>
<name>A0A8J4T1M5_9TREM</name>
<organism evidence="9 10">
    <name type="scientific">Paragonimus heterotremus</name>
    <dbReference type="NCBI Taxonomy" id="100268"/>
    <lineage>
        <taxon>Eukaryota</taxon>
        <taxon>Metazoa</taxon>
        <taxon>Spiralia</taxon>
        <taxon>Lophotrochozoa</taxon>
        <taxon>Platyhelminthes</taxon>
        <taxon>Trematoda</taxon>
        <taxon>Digenea</taxon>
        <taxon>Plagiorchiida</taxon>
        <taxon>Troglotremata</taxon>
        <taxon>Troglotrematidae</taxon>
        <taxon>Paragonimus</taxon>
    </lineage>
</organism>
<sequence>MLPPETIPAMLTNMGEIEEELDEDVVADHLRGSDLNNYDHGYLQFANFDKTSDANWASILSRQKTTLDETSPQTASHLSPEPTSISDLASPLTGSESVTNMVGEHPSSTDIECGIPVGTNFLPPVSTFEYSQRLPSLESSSSAPIGRSVGGLTSQSLFAWQPFGTTSSSSMHSQSQSSSLHGPGGPLFPLVSGSVGAYGTEFLTHSPSSTNSVSIPCGSLDTHDKLDTSQFNPLTYANVSAAAAIAASGRLRANIASPSGHDLQPIRMDMGLSVAHPSAAVTPIPTYAPSAGSSNSQSSTPAHQGFSFTSNGAPGSQQINPNVSLSGQSYDDGCKSVTFKQRSKKESHNRIERKRRDYINSQIVYLSSLLPPELYKDVDGRRNKGSVLRLSVNYIKDLREAISRMAGLKQENSLARQLIPLLLKRVETLERMIQEQGGNPGTSSPSTVSPRNSASFEALYQSWLSVNEANQRAANNGTAGNLTPGSRVTGQSVVTSVPVSESHYFQEMIQTDADGTDLESGIVVRCGPTSSPASIKARLVNVKREQMEEDRLAESAPSRVRLDACRIPLGCAHRPNFTDLPNVPSRIDEEATPLNHSVAFGIQPGLSYERYHRLMQPACQPGVFGQNE</sequence>
<dbReference type="GO" id="GO:0005634">
    <property type="term" value="C:nucleus"/>
    <property type="evidence" value="ECO:0007669"/>
    <property type="project" value="UniProtKB-SubCell"/>
</dbReference>
<dbReference type="OrthoDB" id="6242697at2759"/>
<evidence type="ECO:0000256" key="4">
    <source>
        <dbReference type="ARBA" id="ARBA00023125"/>
    </source>
</evidence>
<dbReference type="InterPro" id="IPR011598">
    <property type="entry name" value="bHLH_dom"/>
</dbReference>
<dbReference type="SMART" id="SM00353">
    <property type="entry name" value="HLH"/>
    <property type="match status" value="1"/>
</dbReference>